<dbReference type="GO" id="GO:0042597">
    <property type="term" value="C:periplasmic space"/>
    <property type="evidence" value="ECO:0007669"/>
    <property type="project" value="InterPro"/>
</dbReference>
<evidence type="ECO:0000256" key="2">
    <source>
        <dbReference type="ARBA" id="ARBA00022723"/>
    </source>
</evidence>
<comment type="subcellular location">
    <subcellularLocation>
        <location evidence="1">Cell envelope</location>
    </subcellularLocation>
</comment>
<dbReference type="GO" id="GO:0005507">
    <property type="term" value="F:copper ion binding"/>
    <property type="evidence" value="ECO:0007669"/>
    <property type="project" value="InterPro"/>
</dbReference>
<dbReference type="AlphaFoldDB" id="A0A537L5B8"/>
<name>A0A537L5B8_9BACT</name>
<dbReference type="Gene3D" id="2.60.40.1220">
    <property type="match status" value="1"/>
</dbReference>
<dbReference type="InterPro" id="IPR014756">
    <property type="entry name" value="Ig_E-set"/>
</dbReference>
<dbReference type="InterPro" id="IPR032694">
    <property type="entry name" value="CopC/D"/>
</dbReference>
<feature type="region of interest" description="Disordered" evidence="5">
    <location>
        <begin position="1"/>
        <end position="20"/>
    </location>
</feature>
<evidence type="ECO:0000256" key="4">
    <source>
        <dbReference type="ARBA" id="ARBA00023008"/>
    </source>
</evidence>
<reference evidence="7 8" key="1">
    <citation type="journal article" date="2019" name="Nat. Microbiol.">
        <title>Mediterranean grassland soil C-N compound turnover is dependent on rainfall and depth, and is mediated by genomically divergent microorganisms.</title>
        <authorList>
            <person name="Diamond S."/>
            <person name="Andeer P.F."/>
            <person name="Li Z."/>
            <person name="Crits-Christoph A."/>
            <person name="Burstein D."/>
            <person name="Anantharaman K."/>
            <person name="Lane K.R."/>
            <person name="Thomas B.C."/>
            <person name="Pan C."/>
            <person name="Northen T.R."/>
            <person name="Banfield J.F."/>
        </authorList>
    </citation>
    <scope>NUCLEOTIDE SEQUENCE [LARGE SCALE GENOMIC DNA]</scope>
    <source>
        <strain evidence="7">NP_2</strain>
    </source>
</reference>
<dbReference type="PANTHER" id="PTHR34820">
    <property type="entry name" value="INNER MEMBRANE PROTEIN YEBZ"/>
    <property type="match status" value="1"/>
</dbReference>
<sequence>MPRREGAERPTMFPSPAGRGMKGEGVKMQILSLLCIVTTIVAMSTGVWAHARLLRSDPGAGAVLTVPPKVVRVWFDDELDPDRSTISVWDAREHRVDDGRGGVDLSDLDRKSMVARLRAAGAGTYTVRWRDVSADDGFISQGRFVFTVRP</sequence>
<dbReference type="GO" id="GO:0006825">
    <property type="term" value="P:copper ion transport"/>
    <property type="evidence" value="ECO:0007669"/>
    <property type="project" value="InterPro"/>
</dbReference>
<comment type="caution">
    <text evidence="7">The sequence shown here is derived from an EMBL/GenBank/DDBJ whole genome shotgun (WGS) entry which is preliminary data.</text>
</comment>
<organism evidence="7 8">
    <name type="scientific">Candidatus Segetimicrobium genomatis</name>
    <dbReference type="NCBI Taxonomy" id="2569760"/>
    <lineage>
        <taxon>Bacteria</taxon>
        <taxon>Bacillati</taxon>
        <taxon>Candidatus Sysuimicrobiota</taxon>
        <taxon>Candidatus Sysuimicrobiia</taxon>
        <taxon>Candidatus Sysuimicrobiales</taxon>
        <taxon>Candidatus Segetimicrobiaceae</taxon>
        <taxon>Candidatus Segetimicrobium</taxon>
    </lineage>
</organism>
<accession>A0A537L5B8</accession>
<proteinExistence type="predicted"/>
<evidence type="ECO:0000313" key="8">
    <source>
        <dbReference type="Proteomes" id="UP000318661"/>
    </source>
</evidence>
<evidence type="ECO:0000256" key="3">
    <source>
        <dbReference type="ARBA" id="ARBA00022729"/>
    </source>
</evidence>
<dbReference type="InterPro" id="IPR007348">
    <property type="entry name" value="CopC_dom"/>
</dbReference>
<dbReference type="GO" id="GO:0030313">
    <property type="term" value="C:cell envelope"/>
    <property type="evidence" value="ECO:0007669"/>
    <property type="project" value="UniProtKB-SubCell"/>
</dbReference>
<gene>
    <name evidence="7" type="ORF">E6G99_11715</name>
</gene>
<keyword evidence="2" id="KW-0479">Metal-binding</keyword>
<dbReference type="PANTHER" id="PTHR34820:SF4">
    <property type="entry name" value="INNER MEMBRANE PROTEIN YEBZ"/>
    <property type="match status" value="1"/>
</dbReference>
<dbReference type="Proteomes" id="UP000318661">
    <property type="component" value="Unassembled WGS sequence"/>
</dbReference>
<feature type="domain" description="CopC" evidence="6">
    <location>
        <begin position="50"/>
        <end position="148"/>
    </location>
</feature>
<evidence type="ECO:0000259" key="6">
    <source>
        <dbReference type="Pfam" id="PF04234"/>
    </source>
</evidence>
<keyword evidence="4" id="KW-0186">Copper</keyword>
<evidence type="ECO:0000256" key="5">
    <source>
        <dbReference type="SAM" id="MobiDB-lite"/>
    </source>
</evidence>
<protein>
    <submittedName>
        <fullName evidence="7">Copper resistance protein CopC</fullName>
    </submittedName>
</protein>
<dbReference type="GO" id="GO:0046688">
    <property type="term" value="P:response to copper ion"/>
    <property type="evidence" value="ECO:0007669"/>
    <property type="project" value="InterPro"/>
</dbReference>
<dbReference type="SUPFAM" id="SSF81296">
    <property type="entry name" value="E set domains"/>
    <property type="match status" value="1"/>
</dbReference>
<keyword evidence="3" id="KW-0732">Signal</keyword>
<dbReference type="GO" id="GO:0005886">
    <property type="term" value="C:plasma membrane"/>
    <property type="evidence" value="ECO:0007669"/>
    <property type="project" value="TreeGrafter"/>
</dbReference>
<dbReference type="InterPro" id="IPR014755">
    <property type="entry name" value="Cu-Rt/internalin_Ig-like"/>
</dbReference>
<dbReference type="EMBL" id="VBAJ01000285">
    <property type="protein sequence ID" value="TMJ03116.1"/>
    <property type="molecule type" value="Genomic_DNA"/>
</dbReference>
<evidence type="ECO:0000313" key="7">
    <source>
        <dbReference type="EMBL" id="TMJ03116.1"/>
    </source>
</evidence>
<evidence type="ECO:0000256" key="1">
    <source>
        <dbReference type="ARBA" id="ARBA00004196"/>
    </source>
</evidence>
<dbReference type="Pfam" id="PF04234">
    <property type="entry name" value="CopC"/>
    <property type="match status" value="1"/>
</dbReference>